<dbReference type="AlphaFoldDB" id="A0A7C1CER3"/>
<accession>A0A7C1CER3</accession>
<protein>
    <recommendedName>
        <fullName evidence="2">Roadblock/LAMTOR2 domain-containing protein</fullName>
    </recommendedName>
</protein>
<evidence type="ECO:0008006" key="2">
    <source>
        <dbReference type="Google" id="ProtNLM"/>
    </source>
</evidence>
<dbReference type="EMBL" id="DSAY01000125">
    <property type="protein sequence ID" value="HDP15555.1"/>
    <property type="molecule type" value="Genomic_DNA"/>
</dbReference>
<sequence length="113" mass="12857">MSAPEIVEEFVVDADSLREKLMKMGVNSIVIAKNDEIKYKYPRDFNAEELVYKVKTLLYLLGHEGQSFFVKPSNEVIFVFRADDALVIFAGDLDEKFEEEYSLVAGLLLSEIA</sequence>
<organism evidence="1">
    <name type="scientific">Thermofilum adornatum</name>
    <dbReference type="NCBI Taxonomy" id="1365176"/>
    <lineage>
        <taxon>Archaea</taxon>
        <taxon>Thermoproteota</taxon>
        <taxon>Thermoprotei</taxon>
        <taxon>Thermofilales</taxon>
        <taxon>Thermofilaceae</taxon>
        <taxon>Thermofilum</taxon>
    </lineage>
</organism>
<name>A0A7C1CER3_9CREN</name>
<reference evidence="1" key="1">
    <citation type="journal article" date="2020" name="mSystems">
        <title>Genome- and Community-Level Interaction Insights into Carbon Utilization and Element Cycling Functions of Hydrothermarchaeota in Hydrothermal Sediment.</title>
        <authorList>
            <person name="Zhou Z."/>
            <person name="Liu Y."/>
            <person name="Xu W."/>
            <person name="Pan J."/>
            <person name="Luo Z.H."/>
            <person name="Li M."/>
        </authorList>
    </citation>
    <scope>NUCLEOTIDE SEQUENCE [LARGE SCALE GENOMIC DNA]</scope>
    <source>
        <strain evidence="1">SpSt-116</strain>
    </source>
</reference>
<evidence type="ECO:0000313" key="1">
    <source>
        <dbReference type="EMBL" id="HDP15555.1"/>
    </source>
</evidence>
<proteinExistence type="predicted"/>
<comment type="caution">
    <text evidence="1">The sequence shown here is derived from an EMBL/GenBank/DDBJ whole genome shotgun (WGS) entry which is preliminary data.</text>
</comment>
<gene>
    <name evidence="1" type="ORF">ENN26_07280</name>
</gene>